<dbReference type="Proteomes" id="UP000008225">
    <property type="component" value="Chromosome 2"/>
</dbReference>
<sequence>MRPCGKTPRMYGEERPEGIQLLPVLAKVTGMCHHVRVIFLFLVETGFCYVGHAGLDFLSSDDPPAYASQSAGITGVSHCAWPAMHFSTLSG</sequence>
<evidence type="ECO:0000313" key="2">
    <source>
        <dbReference type="Proteomes" id="UP000008225"/>
    </source>
</evidence>
<reference evidence="1" key="3">
    <citation type="submission" date="2025-09" db="UniProtKB">
        <authorList>
            <consortium name="Ensembl"/>
        </authorList>
    </citation>
    <scope>IDENTIFICATION</scope>
</reference>
<organism evidence="1 2">
    <name type="scientific">Callithrix jacchus</name>
    <name type="common">White-tufted-ear marmoset</name>
    <name type="synonym">Simia Jacchus</name>
    <dbReference type="NCBI Taxonomy" id="9483"/>
    <lineage>
        <taxon>Eukaryota</taxon>
        <taxon>Metazoa</taxon>
        <taxon>Chordata</taxon>
        <taxon>Craniata</taxon>
        <taxon>Vertebrata</taxon>
        <taxon>Euteleostomi</taxon>
        <taxon>Mammalia</taxon>
        <taxon>Eutheria</taxon>
        <taxon>Euarchontoglires</taxon>
        <taxon>Primates</taxon>
        <taxon>Haplorrhini</taxon>
        <taxon>Platyrrhini</taxon>
        <taxon>Cebidae</taxon>
        <taxon>Callitrichinae</taxon>
        <taxon>Callithrix</taxon>
        <taxon>Callithrix</taxon>
    </lineage>
</organism>
<dbReference type="PRINTS" id="PR02045">
    <property type="entry name" value="F138DOMAIN"/>
</dbReference>
<reference evidence="1 2" key="1">
    <citation type="submission" date="2009-03" db="EMBL/GenBank/DDBJ databases">
        <authorList>
            <person name="Warren W."/>
            <person name="Ye L."/>
            <person name="Minx P."/>
            <person name="Worley K."/>
            <person name="Gibbs R."/>
            <person name="Wilson R.K."/>
        </authorList>
    </citation>
    <scope>NUCLEOTIDE SEQUENCE [LARGE SCALE GENOMIC DNA]</scope>
</reference>
<proteinExistence type="predicted"/>
<reference evidence="1" key="2">
    <citation type="submission" date="2025-08" db="UniProtKB">
        <authorList>
            <consortium name="Ensembl"/>
        </authorList>
    </citation>
    <scope>IDENTIFICATION</scope>
</reference>
<protein>
    <submittedName>
        <fullName evidence="1">Uncharacterized protein</fullName>
    </submittedName>
</protein>
<dbReference type="GeneTree" id="ENSGT01120000271815"/>
<name>A0A8I3W8E0_CALJA</name>
<dbReference type="Ensembl" id="ENSCJAT00000118443.1">
    <property type="protein sequence ID" value="ENSCJAP00000085556.1"/>
    <property type="gene ID" value="ENSCJAG00000076298.1"/>
</dbReference>
<dbReference type="PANTHER" id="PTHR12138:SF162">
    <property type="entry name" value="CHROMOSOME UNDETERMINED SCAFFOLD_275, WHOLE GENOME SHOTGUN SEQUENCE"/>
    <property type="match status" value="1"/>
</dbReference>
<evidence type="ECO:0000313" key="1">
    <source>
        <dbReference type="Ensembl" id="ENSCJAP00000085556.1"/>
    </source>
</evidence>
<dbReference type="PANTHER" id="PTHR12138">
    <property type="entry name" value="PRIMATE-EXPANDED PROTEIN FAMILY"/>
    <property type="match status" value="1"/>
</dbReference>
<dbReference type="AlphaFoldDB" id="A0A8I3W8E0"/>
<accession>A0A8I3W8E0</accession>
<keyword evidence="2" id="KW-1185">Reference proteome</keyword>